<keyword evidence="1" id="KW-0805">Transcription regulation</keyword>
<dbReference type="PROSITE" id="PS50949">
    <property type="entry name" value="HTH_GNTR"/>
    <property type="match status" value="1"/>
</dbReference>
<dbReference type="SMART" id="SM00345">
    <property type="entry name" value="HTH_GNTR"/>
    <property type="match status" value="1"/>
</dbReference>
<dbReference type="PANTHER" id="PTHR38445:SF6">
    <property type="entry name" value="GNTR-FAMILY TRANSCRIPTIONAL REGULATOR"/>
    <property type="match status" value="1"/>
</dbReference>
<evidence type="ECO:0000256" key="2">
    <source>
        <dbReference type="ARBA" id="ARBA00023125"/>
    </source>
</evidence>
<protein>
    <submittedName>
        <fullName evidence="5">HTH-type transcriptional repressor YtrA</fullName>
    </submittedName>
</protein>
<keyword evidence="3" id="KW-0804">Transcription</keyword>
<dbReference type="InterPro" id="IPR000524">
    <property type="entry name" value="Tscrpt_reg_HTH_GntR"/>
</dbReference>
<sequence length="122" mass="14101">MDVEFDSNIPIYMQIIDIVKRKIVKEELKPGDKLLSVREMSSKLKVNPNTIQRAYQELERNNIAYKQRGTGTFIKEDISMVEKLKEEMAENIIYSFIIGMKELGFSSDEIINIVEEKVQGGK</sequence>
<name>A0A168M353_9CLOT</name>
<feature type="domain" description="HTH gntR-type" evidence="4">
    <location>
        <begin position="9"/>
        <end position="77"/>
    </location>
</feature>
<evidence type="ECO:0000313" key="6">
    <source>
        <dbReference type="Proteomes" id="UP000077407"/>
    </source>
</evidence>
<dbReference type="PANTHER" id="PTHR38445">
    <property type="entry name" value="HTH-TYPE TRANSCRIPTIONAL REPRESSOR YTRA"/>
    <property type="match status" value="1"/>
</dbReference>
<dbReference type="InterPro" id="IPR036390">
    <property type="entry name" value="WH_DNA-bd_sf"/>
</dbReference>
<evidence type="ECO:0000259" key="4">
    <source>
        <dbReference type="PROSITE" id="PS50949"/>
    </source>
</evidence>
<dbReference type="EMBL" id="LITT01000046">
    <property type="protein sequence ID" value="OAA84049.1"/>
    <property type="molecule type" value="Genomic_DNA"/>
</dbReference>
<dbReference type="GO" id="GO:0003677">
    <property type="term" value="F:DNA binding"/>
    <property type="evidence" value="ECO:0007669"/>
    <property type="project" value="UniProtKB-KW"/>
</dbReference>
<dbReference type="Gene3D" id="1.10.10.10">
    <property type="entry name" value="Winged helix-like DNA-binding domain superfamily/Winged helix DNA-binding domain"/>
    <property type="match status" value="1"/>
</dbReference>
<comment type="caution">
    <text evidence="5">The sequence shown here is derived from an EMBL/GenBank/DDBJ whole genome shotgun (WGS) entry which is preliminary data.</text>
</comment>
<evidence type="ECO:0000313" key="5">
    <source>
        <dbReference type="EMBL" id="OAA84049.1"/>
    </source>
</evidence>
<reference evidence="5 6" key="1">
    <citation type="journal article" date="2015" name="Biotechnol. Bioeng.">
        <title>Genome sequence and phenotypic characterization of Caulobacter segnis.</title>
        <authorList>
            <person name="Patel S."/>
            <person name="Fletcher B."/>
            <person name="Scott D.C."/>
            <person name="Ely B."/>
        </authorList>
    </citation>
    <scope>NUCLEOTIDE SEQUENCE [LARGE SCALE GENOMIC DNA]</scope>
    <source>
        <strain evidence="5 6">ERI-2</strain>
    </source>
</reference>
<keyword evidence="2" id="KW-0238">DNA-binding</keyword>
<evidence type="ECO:0000256" key="3">
    <source>
        <dbReference type="ARBA" id="ARBA00023163"/>
    </source>
</evidence>
<dbReference type="SUPFAM" id="SSF46785">
    <property type="entry name" value="Winged helix' DNA-binding domain"/>
    <property type="match status" value="1"/>
</dbReference>
<evidence type="ECO:0000256" key="1">
    <source>
        <dbReference type="ARBA" id="ARBA00023015"/>
    </source>
</evidence>
<dbReference type="PATRIC" id="fig|1538.10.peg.3203"/>
<dbReference type="Pfam" id="PF00392">
    <property type="entry name" value="GntR"/>
    <property type="match status" value="1"/>
</dbReference>
<dbReference type="CDD" id="cd07377">
    <property type="entry name" value="WHTH_GntR"/>
    <property type="match status" value="1"/>
</dbReference>
<dbReference type="AlphaFoldDB" id="A0A168M353"/>
<dbReference type="InterPro" id="IPR036388">
    <property type="entry name" value="WH-like_DNA-bd_sf"/>
</dbReference>
<organism evidence="5 6">
    <name type="scientific">Clostridium ljungdahlii</name>
    <dbReference type="NCBI Taxonomy" id="1538"/>
    <lineage>
        <taxon>Bacteria</taxon>
        <taxon>Bacillati</taxon>
        <taxon>Bacillota</taxon>
        <taxon>Clostridia</taxon>
        <taxon>Eubacteriales</taxon>
        <taxon>Clostridiaceae</taxon>
        <taxon>Clostridium</taxon>
    </lineage>
</organism>
<accession>A0A168M353</accession>
<gene>
    <name evidence="5" type="primary">ytrA_4</name>
    <name evidence="5" type="ORF">WY13_03178</name>
</gene>
<proteinExistence type="predicted"/>
<dbReference type="OrthoDB" id="163333at2"/>
<dbReference type="Proteomes" id="UP000077407">
    <property type="component" value="Unassembled WGS sequence"/>
</dbReference>
<dbReference type="GO" id="GO:0003700">
    <property type="term" value="F:DNA-binding transcription factor activity"/>
    <property type="evidence" value="ECO:0007669"/>
    <property type="project" value="InterPro"/>
</dbReference>
<dbReference type="RefSeq" id="WP_063556488.1">
    <property type="nucleotide sequence ID" value="NZ_LITT01000046.1"/>
</dbReference>